<name>A0A2N5VBR3_9BASI</name>
<accession>A0A2N5VBR3</accession>
<evidence type="ECO:0000313" key="3">
    <source>
        <dbReference type="Proteomes" id="UP000235392"/>
    </source>
</evidence>
<dbReference type="AlphaFoldDB" id="A0A2N5VBR3"/>
<evidence type="ECO:0000313" key="2">
    <source>
        <dbReference type="EMBL" id="PLW47424.1"/>
    </source>
</evidence>
<organism evidence="2 3">
    <name type="scientific">Puccinia coronata f. sp. avenae</name>
    <dbReference type="NCBI Taxonomy" id="200324"/>
    <lineage>
        <taxon>Eukaryota</taxon>
        <taxon>Fungi</taxon>
        <taxon>Dikarya</taxon>
        <taxon>Basidiomycota</taxon>
        <taxon>Pucciniomycotina</taxon>
        <taxon>Pucciniomycetes</taxon>
        <taxon>Pucciniales</taxon>
        <taxon>Pucciniaceae</taxon>
        <taxon>Puccinia</taxon>
    </lineage>
</organism>
<evidence type="ECO:0000256" key="1">
    <source>
        <dbReference type="SAM" id="MobiDB-lite"/>
    </source>
</evidence>
<feature type="region of interest" description="Disordered" evidence="1">
    <location>
        <begin position="125"/>
        <end position="144"/>
    </location>
</feature>
<dbReference type="EMBL" id="PGCI01000031">
    <property type="protein sequence ID" value="PLW47424.1"/>
    <property type="molecule type" value="Genomic_DNA"/>
</dbReference>
<sequence length="144" mass="16153">MGRLKSLANLDIYVNFDSAPGFIYTRPWAEDDHLPLKYTFHCFFSSNQLEDYSKQSLNQDSDPLVILSMSRKGSAQTVFPLSCDAVSSHLSDQQLTSRRKLTMLNRPESLLKLFDQLASNGIPTASARARSPSQLRSRRGIAKA</sequence>
<dbReference type="Proteomes" id="UP000235392">
    <property type="component" value="Unassembled WGS sequence"/>
</dbReference>
<proteinExistence type="predicted"/>
<protein>
    <submittedName>
        <fullName evidence="2">Uncharacterized protein</fullName>
    </submittedName>
</protein>
<reference evidence="2 3" key="1">
    <citation type="submission" date="2017-11" db="EMBL/GenBank/DDBJ databases">
        <title>De novo assembly and phasing of dikaryotic genomes from two isolates of Puccinia coronata f. sp. avenae, the causal agent of oat crown rust.</title>
        <authorList>
            <person name="Miller M.E."/>
            <person name="Zhang Y."/>
            <person name="Omidvar V."/>
            <person name="Sperschneider J."/>
            <person name="Schwessinger B."/>
            <person name="Raley C."/>
            <person name="Palmer J.M."/>
            <person name="Garnica D."/>
            <person name="Upadhyaya N."/>
            <person name="Rathjen J."/>
            <person name="Taylor J.M."/>
            <person name="Park R.F."/>
            <person name="Dodds P.N."/>
            <person name="Hirsch C.D."/>
            <person name="Kianian S.F."/>
            <person name="Figueroa M."/>
        </authorList>
    </citation>
    <scope>NUCLEOTIDE SEQUENCE [LARGE SCALE GENOMIC DNA]</scope>
    <source>
        <strain evidence="2">12SD80</strain>
    </source>
</reference>
<gene>
    <name evidence="2" type="ORF">PCASD_04394</name>
</gene>
<comment type="caution">
    <text evidence="2">The sequence shown here is derived from an EMBL/GenBank/DDBJ whole genome shotgun (WGS) entry which is preliminary data.</text>
</comment>